<accession>B3EP01</accession>
<dbReference type="STRING" id="331678.Cphamn1_0827"/>
<keyword evidence="1" id="KW-0812">Transmembrane</keyword>
<evidence type="ECO:0000256" key="1">
    <source>
        <dbReference type="SAM" id="Phobius"/>
    </source>
</evidence>
<sequence>MKLFMQRENSKGQLEAAKQPIQLFLLLPFDFFAFILADTISFIDHSKLL</sequence>
<proteinExistence type="predicted"/>
<dbReference type="EMBL" id="CP001101">
    <property type="protein sequence ID" value="ACE03778.1"/>
    <property type="molecule type" value="Genomic_DNA"/>
</dbReference>
<dbReference type="KEGG" id="cpb:Cphamn1_0827"/>
<keyword evidence="1" id="KW-1133">Transmembrane helix</keyword>
<reference evidence="2" key="1">
    <citation type="submission" date="2008-06" db="EMBL/GenBank/DDBJ databases">
        <title>Complete sequence of Chlorobium phaeobacteroides BS1.</title>
        <authorList>
            <consortium name="US DOE Joint Genome Institute"/>
            <person name="Lucas S."/>
            <person name="Copeland A."/>
            <person name="Lapidus A."/>
            <person name="Glavina del Rio T."/>
            <person name="Dalin E."/>
            <person name="Tice H."/>
            <person name="Bruce D."/>
            <person name="Goodwin L."/>
            <person name="Pitluck S."/>
            <person name="Schmutz J."/>
            <person name="Larimer F."/>
            <person name="Land M."/>
            <person name="Hauser L."/>
            <person name="Kyrpides N."/>
            <person name="Ovchinnikova G."/>
            <person name="Li T."/>
            <person name="Liu Z."/>
            <person name="Zhao F."/>
            <person name="Overmann J."/>
            <person name="Bryant D.A."/>
            <person name="Richardson P."/>
        </authorList>
    </citation>
    <scope>NUCLEOTIDE SEQUENCE [LARGE SCALE GENOMIC DNA]</scope>
    <source>
        <strain evidence="2">BS1</strain>
    </source>
</reference>
<gene>
    <name evidence="2" type="ordered locus">Cphamn1_0827</name>
</gene>
<organism evidence="2">
    <name type="scientific">Chlorobium phaeobacteroides (strain BS1)</name>
    <dbReference type="NCBI Taxonomy" id="331678"/>
    <lineage>
        <taxon>Bacteria</taxon>
        <taxon>Pseudomonadati</taxon>
        <taxon>Chlorobiota</taxon>
        <taxon>Chlorobiia</taxon>
        <taxon>Chlorobiales</taxon>
        <taxon>Chlorobiaceae</taxon>
        <taxon>Chlorobium/Pelodictyon group</taxon>
        <taxon>Chlorobium</taxon>
    </lineage>
</organism>
<protein>
    <submittedName>
        <fullName evidence="2">Uncharacterized protein</fullName>
    </submittedName>
</protein>
<dbReference type="HOGENOM" id="CLU_3133776_0_0_10"/>
<evidence type="ECO:0000313" key="2">
    <source>
        <dbReference type="EMBL" id="ACE03778.1"/>
    </source>
</evidence>
<keyword evidence="1" id="KW-0472">Membrane</keyword>
<feature type="transmembrane region" description="Helical" evidence="1">
    <location>
        <begin position="21"/>
        <end position="43"/>
    </location>
</feature>
<name>B3EP01_CHLPB</name>
<dbReference type="AlphaFoldDB" id="B3EP01"/>